<reference evidence="1 2" key="1">
    <citation type="submission" date="2024-09" db="EMBL/GenBank/DDBJ databases">
        <title>Novel species of the genus Pelomonas and Roseateles isolated from streams.</title>
        <authorList>
            <person name="Lu H."/>
        </authorList>
    </citation>
    <scope>NUCLEOTIDE SEQUENCE [LARGE SCALE GENOMIC DNA]</scope>
    <source>
        <strain evidence="1 2">BYS96W</strain>
    </source>
</reference>
<dbReference type="Pfam" id="PF05521">
    <property type="entry name" value="Phage_HCP"/>
    <property type="match status" value="1"/>
</dbReference>
<evidence type="ECO:0000313" key="1">
    <source>
        <dbReference type="EMBL" id="MFG6457870.1"/>
    </source>
</evidence>
<protein>
    <submittedName>
        <fullName evidence="1">Phage head closure protein</fullName>
    </submittedName>
</protein>
<dbReference type="Gene3D" id="2.40.10.270">
    <property type="entry name" value="Bacteriophage SPP1 head-tail adaptor protein"/>
    <property type="match status" value="1"/>
</dbReference>
<keyword evidence="2" id="KW-1185">Reference proteome</keyword>
<dbReference type="RefSeq" id="WP_394488725.1">
    <property type="nucleotide sequence ID" value="NZ_JBIGIA010000009.1"/>
</dbReference>
<dbReference type="EMBL" id="JBIGIA010000009">
    <property type="protein sequence ID" value="MFG6457870.1"/>
    <property type="molecule type" value="Genomic_DNA"/>
</dbReference>
<sequence length="104" mass="11070">MTLNHRITLQRPASGEDALGQPVVGWVDVAPLWADVRHLSGAQAIKADAALSKVRASIRVRVRGDLAAGMRVVHTAAGRTTTYEVQAVLRPSADMVDLVCEAVS</sequence>
<dbReference type="NCBIfam" id="TIGR01563">
    <property type="entry name" value="gp16_SPP1"/>
    <property type="match status" value="1"/>
</dbReference>
<name>A0ABW7G7D4_9BURK</name>
<comment type="caution">
    <text evidence="1">The sequence shown here is derived from an EMBL/GenBank/DDBJ whole genome shotgun (WGS) entry which is preliminary data.</text>
</comment>
<accession>A0ABW7G7D4</accession>
<dbReference type="Proteomes" id="UP001606305">
    <property type="component" value="Unassembled WGS sequence"/>
</dbReference>
<dbReference type="InterPro" id="IPR038666">
    <property type="entry name" value="SSP1_head-tail_sf"/>
</dbReference>
<evidence type="ECO:0000313" key="2">
    <source>
        <dbReference type="Proteomes" id="UP001606305"/>
    </source>
</evidence>
<proteinExistence type="predicted"/>
<dbReference type="InterPro" id="IPR008767">
    <property type="entry name" value="Phage_SPP1_head-tail_adaptor"/>
</dbReference>
<organism evidence="1 2">
    <name type="scientific">Pelomonas nitida</name>
    <dbReference type="NCBI Taxonomy" id="3299027"/>
    <lineage>
        <taxon>Bacteria</taxon>
        <taxon>Pseudomonadati</taxon>
        <taxon>Pseudomonadota</taxon>
        <taxon>Betaproteobacteria</taxon>
        <taxon>Burkholderiales</taxon>
        <taxon>Sphaerotilaceae</taxon>
        <taxon>Roseateles</taxon>
    </lineage>
</organism>
<gene>
    <name evidence="1" type="ORF">ACG00X_13590</name>
</gene>